<dbReference type="Proteomes" id="UP000294746">
    <property type="component" value="Unassembled WGS sequence"/>
</dbReference>
<sequence length="66" mass="7514">MSIKMRFLLSYVGVIFFSIAVLLVAGFLIIFAITGDAKSIESLYKKTYVQKPLTTDELHPNCWTRN</sequence>
<dbReference type="EMBL" id="SLXV01000057">
    <property type="protein sequence ID" value="TCP62074.1"/>
    <property type="molecule type" value="Genomic_DNA"/>
</dbReference>
<keyword evidence="1" id="KW-0472">Membrane</keyword>
<reference evidence="2 3" key="1">
    <citation type="submission" date="2019-03" db="EMBL/GenBank/DDBJ databases">
        <title>Genomic Encyclopedia of Type Strains, Phase IV (KMG-IV): sequencing the most valuable type-strain genomes for metagenomic binning, comparative biology and taxonomic classification.</title>
        <authorList>
            <person name="Goeker M."/>
        </authorList>
    </citation>
    <scope>NUCLEOTIDE SEQUENCE [LARGE SCALE GENOMIC DNA]</scope>
    <source>
        <strain evidence="2 3">DSM 46831</strain>
    </source>
</reference>
<feature type="transmembrane region" description="Helical" evidence="1">
    <location>
        <begin position="7"/>
        <end position="33"/>
    </location>
</feature>
<accession>A0A4R2RH33</accession>
<dbReference type="AlphaFoldDB" id="A0A4R2RH33"/>
<evidence type="ECO:0000256" key="1">
    <source>
        <dbReference type="SAM" id="Phobius"/>
    </source>
</evidence>
<proteinExistence type="predicted"/>
<name>A0A4R2RH33_9BACL</name>
<organism evidence="2 3">
    <name type="scientific">Baia soyae</name>
    <dbReference type="NCBI Taxonomy" id="1544746"/>
    <lineage>
        <taxon>Bacteria</taxon>
        <taxon>Bacillati</taxon>
        <taxon>Bacillota</taxon>
        <taxon>Bacilli</taxon>
        <taxon>Bacillales</taxon>
        <taxon>Thermoactinomycetaceae</taxon>
        <taxon>Baia</taxon>
    </lineage>
</organism>
<keyword evidence="1" id="KW-1133">Transmembrane helix</keyword>
<comment type="caution">
    <text evidence="2">The sequence shown here is derived from an EMBL/GenBank/DDBJ whole genome shotgun (WGS) entry which is preliminary data.</text>
</comment>
<evidence type="ECO:0000313" key="3">
    <source>
        <dbReference type="Proteomes" id="UP000294746"/>
    </source>
</evidence>
<gene>
    <name evidence="2" type="ORF">EDD57_1572</name>
</gene>
<keyword evidence="3" id="KW-1185">Reference proteome</keyword>
<keyword evidence="1" id="KW-0812">Transmembrane</keyword>
<evidence type="ECO:0000313" key="2">
    <source>
        <dbReference type="EMBL" id="TCP62074.1"/>
    </source>
</evidence>
<protein>
    <submittedName>
        <fullName evidence="2">Uncharacterized protein</fullName>
    </submittedName>
</protein>